<dbReference type="EMBL" id="AP023355">
    <property type="protein sequence ID" value="BCJ37572.1"/>
    <property type="molecule type" value="Genomic_DNA"/>
</dbReference>
<sequence>MDLAPAGDAPAQKSNRAIDRRSGSSIEARMPKGVVLKVMTKTLEVPDTVYHYTNGSGLCGLLQGRSFWMTDVEYMNDAEELEYAKEPVLDLLLRKADSLASPSDSVSANGNRASILRNIVGEVTGERYENGSRFHVYATCFCAENDLLSQWRAYSGSGGYSIAFATNGLPVGDIEALGLNLLFRPVVYGLESAVDHIARLVDDAAPEPRGHPGTQGYSQAMRLVLPGLATVKNPAFMEEREWRLIMTTWGDWPDLHFRSGSVGIVPYRNVLFERSAVTQVMVGPGSYVEQRMKAVRQLLGQYKEYEGVDVVKSSSPLRF</sequence>
<evidence type="ECO:0000313" key="3">
    <source>
        <dbReference type="Proteomes" id="UP000611640"/>
    </source>
</evidence>
<dbReference type="AlphaFoldDB" id="A0A7R7DTJ0"/>
<evidence type="ECO:0008006" key="4">
    <source>
        <dbReference type="Google" id="ProtNLM"/>
    </source>
</evidence>
<proteinExistence type="predicted"/>
<dbReference type="KEGG" id="atl:Athai_50750"/>
<dbReference type="InterPro" id="IPR021352">
    <property type="entry name" value="DUF2971"/>
</dbReference>
<dbReference type="Proteomes" id="UP000611640">
    <property type="component" value="Chromosome"/>
</dbReference>
<gene>
    <name evidence="2" type="ORF">Athai_50750</name>
</gene>
<name>A0A7R7DTJ0_9ACTN</name>
<protein>
    <recommendedName>
        <fullName evidence="4">DUF2971 domain-containing protein</fullName>
    </recommendedName>
</protein>
<evidence type="ECO:0000313" key="2">
    <source>
        <dbReference type="EMBL" id="BCJ37572.1"/>
    </source>
</evidence>
<feature type="region of interest" description="Disordered" evidence="1">
    <location>
        <begin position="1"/>
        <end position="24"/>
    </location>
</feature>
<keyword evidence="3" id="KW-1185">Reference proteome</keyword>
<organism evidence="2 3">
    <name type="scientific">Actinocatenispora thailandica</name>
    <dbReference type="NCBI Taxonomy" id="227318"/>
    <lineage>
        <taxon>Bacteria</taxon>
        <taxon>Bacillati</taxon>
        <taxon>Actinomycetota</taxon>
        <taxon>Actinomycetes</taxon>
        <taxon>Micromonosporales</taxon>
        <taxon>Micromonosporaceae</taxon>
        <taxon>Actinocatenispora</taxon>
    </lineage>
</organism>
<dbReference type="Pfam" id="PF11185">
    <property type="entry name" value="DUF2971"/>
    <property type="match status" value="1"/>
</dbReference>
<reference evidence="2 3" key="1">
    <citation type="submission" date="2020-08" db="EMBL/GenBank/DDBJ databases">
        <title>Whole genome shotgun sequence of Actinocatenispora thailandica NBRC 105041.</title>
        <authorList>
            <person name="Komaki H."/>
            <person name="Tamura T."/>
        </authorList>
    </citation>
    <scope>NUCLEOTIDE SEQUENCE [LARGE SCALE GENOMIC DNA]</scope>
    <source>
        <strain evidence="2 3">NBRC 105041</strain>
    </source>
</reference>
<accession>A0A7R7DTJ0</accession>
<evidence type="ECO:0000256" key="1">
    <source>
        <dbReference type="SAM" id="MobiDB-lite"/>
    </source>
</evidence>